<comment type="caution">
    <text evidence="2">The sequence shown here is derived from an EMBL/GenBank/DDBJ whole genome shotgun (WGS) entry which is preliminary data.</text>
</comment>
<protein>
    <submittedName>
        <fullName evidence="2">Uncharacterized protein</fullName>
    </submittedName>
</protein>
<evidence type="ECO:0000313" key="3">
    <source>
        <dbReference type="Proteomes" id="UP000176409"/>
    </source>
</evidence>
<dbReference type="AlphaFoldDB" id="A0A1F6AZ72"/>
<evidence type="ECO:0000313" key="2">
    <source>
        <dbReference type="EMBL" id="OGG29843.1"/>
    </source>
</evidence>
<keyword evidence="1" id="KW-0812">Transmembrane</keyword>
<name>A0A1F6AZ72_9BACT</name>
<accession>A0A1F6AZ72</accession>
<gene>
    <name evidence="2" type="ORF">A2973_02095</name>
</gene>
<evidence type="ECO:0000256" key="1">
    <source>
        <dbReference type="SAM" id="Phobius"/>
    </source>
</evidence>
<feature type="transmembrane region" description="Helical" evidence="1">
    <location>
        <begin position="6"/>
        <end position="30"/>
    </location>
</feature>
<proteinExistence type="predicted"/>
<sequence>MDIIQLVVIIISFILTGLFIFLGVQVWYILKEMKLSLQKVNKMLDDATKVTGTVSEGFAGMAGLMGGIKAGLSLFSSFRKKGGHDE</sequence>
<dbReference type="Proteomes" id="UP000176409">
    <property type="component" value="Unassembled WGS sequence"/>
</dbReference>
<organism evidence="2 3">
    <name type="scientific">Candidatus Gottesmanbacteria bacterium RIFCSPLOWO2_01_FULL_49_10</name>
    <dbReference type="NCBI Taxonomy" id="1798396"/>
    <lineage>
        <taxon>Bacteria</taxon>
        <taxon>Candidatus Gottesmaniibacteriota</taxon>
    </lineage>
</organism>
<keyword evidence="1" id="KW-0472">Membrane</keyword>
<dbReference type="STRING" id="1798396.A2973_02095"/>
<reference evidence="2 3" key="1">
    <citation type="journal article" date="2016" name="Nat. Commun.">
        <title>Thousands of microbial genomes shed light on interconnected biogeochemical processes in an aquifer system.</title>
        <authorList>
            <person name="Anantharaman K."/>
            <person name="Brown C.T."/>
            <person name="Hug L.A."/>
            <person name="Sharon I."/>
            <person name="Castelle C.J."/>
            <person name="Probst A.J."/>
            <person name="Thomas B.C."/>
            <person name="Singh A."/>
            <person name="Wilkins M.J."/>
            <person name="Karaoz U."/>
            <person name="Brodie E.L."/>
            <person name="Williams K.H."/>
            <person name="Hubbard S.S."/>
            <person name="Banfield J.F."/>
        </authorList>
    </citation>
    <scope>NUCLEOTIDE SEQUENCE [LARGE SCALE GENOMIC DNA]</scope>
</reference>
<keyword evidence="1" id="KW-1133">Transmembrane helix</keyword>
<dbReference type="EMBL" id="MFJZ01000035">
    <property type="protein sequence ID" value="OGG29843.1"/>
    <property type="molecule type" value="Genomic_DNA"/>
</dbReference>